<dbReference type="SMART" id="SM00191">
    <property type="entry name" value="Int_alpha"/>
    <property type="match status" value="1"/>
</dbReference>
<dbReference type="InterPro" id="IPR028994">
    <property type="entry name" value="Integrin_alpha_N"/>
</dbReference>
<keyword evidence="2" id="KW-0677">Repeat</keyword>
<dbReference type="PANTHER" id="PTHR16026">
    <property type="entry name" value="CARTILAGE ACIDIC PROTEIN 1"/>
    <property type="match status" value="1"/>
</dbReference>
<dbReference type="InterPro" id="IPR013517">
    <property type="entry name" value="FG-GAP"/>
</dbReference>
<dbReference type="InterPro" id="IPR011519">
    <property type="entry name" value="UnbV_ASPIC"/>
</dbReference>
<keyword evidence="3" id="KW-0325">Glycoprotein</keyword>
<proteinExistence type="predicted"/>
<dbReference type="InterPro" id="IPR027039">
    <property type="entry name" value="Crtac1"/>
</dbReference>
<dbReference type="Pfam" id="PF07593">
    <property type="entry name" value="UnbV_ASPIC"/>
    <property type="match status" value="1"/>
</dbReference>
<organism evidence="5 6">
    <name type="scientific">Nibrella viscosa</name>
    <dbReference type="NCBI Taxonomy" id="1084524"/>
    <lineage>
        <taxon>Bacteria</taxon>
        <taxon>Pseudomonadati</taxon>
        <taxon>Bacteroidota</taxon>
        <taxon>Cytophagia</taxon>
        <taxon>Cytophagales</taxon>
        <taxon>Spirosomataceae</taxon>
        <taxon>Nibrella</taxon>
    </lineage>
</organism>
<protein>
    <submittedName>
        <fullName evidence="5">VCBS repeat-containing protein</fullName>
    </submittedName>
</protein>
<evidence type="ECO:0000313" key="5">
    <source>
        <dbReference type="EMBL" id="GAA4402828.1"/>
    </source>
</evidence>
<dbReference type="SUPFAM" id="SSF69318">
    <property type="entry name" value="Integrin alpha N-terminal domain"/>
    <property type="match status" value="3"/>
</dbReference>
<evidence type="ECO:0000313" key="6">
    <source>
        <dbReference type="Proteomes" id="UP001500936"/>
    </source>
</evidence>
<sequence length="1171" mass="129425">MRLGLWLALLVGGGLIGCRIGPKPLFEKVEGRDSGIRFANNLKDTDSLNAFTFTNFYNGGGVGVGDFNRDGKPDLFFTGNQESCRLYINQTQSGRPPAGTSNFKFVDVTESAGVRTNRWCTGVSVVDINQDGWDDIYVSVAAHKIMPQSRNLLFINQRTASPTFNEEAALYGLDFDGFTTQAAFFDYDLDGDLDVFLLNTAPDLQNPNYLRPATNDGTYPSTDRLYRNMTVERSKGEKEEGQSRHQPLFVDVSREAGIRYEGLGLGLVVSDVNQDGYPDLYCSNDFISSDILYLNNGDGSFSNTTRASLAHTSLYGMGIDAADINNDGRIDLMQLDMLPLDNARQKMMLSGQDYDKKELSRQPQYGYQLQYMRNMLQINTGVGQGAWGKGRGVNNPTMLPLLHAPCPTPYFSDLGLLAGVAQTDWSWATLLADFDQDGQKDMFITNGYRKNVTDKDFISFSEEFGLFGTDQAREQVRKKLLEKVPEIKLRNYAFRNRSDLTFEDVSAAWGLDELSYANGAAYADLDQDGDLDLIINNVDEEASLFRNNSRERQKNGFLSVMLDGSATNRAGIGATLTVWAGGGKQQVFEQYPVRGYLSSVGQELVVGLGTAPVADSVRVVWPGGLTEMRYRVEANQKLVFRAADAGPPPRRSAEKPNLLFSRLPDVIDYAHQESDFVDFKTTPALHKMLSRQGVAMAVGDLNGDKIDDVAVGASYRGSAGALFFGKANGQFTRADWMPNTPMEVGDILLFDADNDGDNDLLVVGGGNERPLQVTEAYQPILYLNDGRGRFEPTAALPQLAVSSQCVRAIDYDRDGDLDILIAGRQIPGQYPLPARSYLLRNESRPQGAKQEVKFTASTALYPAPNVLRFTDVTAEVAPGLTTIGMVCDALPLDVDRDGYNDLILVGEWMAPTVLKNNRGKLQRVDRKPPGGPAETHPGWWNCLAAGDFDHDGDLDLLLGNEGLNTLYRASEQEPIRVYGKDFNQDGQFDPIMGYFINGTRYPALPRETLNQQIIQFRRKYQHYADYANANFDQLFPAEELQDAFRGDVTELRSCYAENLGGGQFKLRPLPIPAQQAPVFGFLVEDFDHDGHPDALVTGNFFGNEANMGRQDASRGLLLKGDGRGGFTAIGPDQTGFSVIGDARRSYRLHTPERIITAINSGVPVVHQWRRP</sequence>
<evidence type="ECO:0000259" key="4">
    <source>
        <dbReference type="Pfam" id="PF07593"/>
    </source>
</evidence>
<dbReference type="EMBL" id="BAABHB010000003">
    <property type="protein sequence ID" value="GAA4402828.1"/>
    <property type="molecule type" value="Genomic_DNA"/>
</dbReference>
<dbReference type="PROSITE" id="PS51257">
    <property type="entry name" value="PROKAR_LIPOPROTEIN"/>
    <property type="match status" value="1"/>
</dbReference>
<reference evidence="6" key="1">
    <citation type="journal article" date="2019" name="Int. J. Syst. Evol. Microbiol.">
        <title>The Global Catalogue of Microorganisms (GCM) 10K type strain sequencing project: providing services to taxonomists for standard genome sequencing and annotation.</title>
        <authorList>
            <consortium name="The Broad Institute Genomics Platform"/>
            <consortium name="The Broad Institute Genome Sequencing Center for Infectious Disease"/>
            <person name="Wu L."/>
            <person name="Ma J."/>
        </authorList>
    </citation>
    <scope>NUCLEOTIDE SEQUENCE [LARGE SCALE GENOMIC DNA]</scope>
    <source>
        <strain evidence="6">JCM 17925</strain>
    </source>
</reference>
<keyword evidence="1" id="KW-0732">Signal</keyword>
<feature type="domain" description="ASPIC/UnbV" evidence="4">
    <location>
        <begin position="571"/>
        <end position="638"/>
    </location>
</feature>
<evidence type="ECO:0000256" key="2">
    <source>
        <dbReference type="ARBA" id="ARBA00022737"/>
    </source>
</evidence>
<dbReference type="InterPro" id="IPR013519">
    <property type="entry name" value="Int_alpha_beta-p"/>
</dbReference>
<accession>A0ABP8K9J2</accession>
<comment type="caution">
    <text evidence="5">The sequence shown here is derived from an EMBL/GenBank/DDBJ whole genome shotgun (WGS) entry which is preliminary data.</text>
</comment>
<evidence type="ECO:0000256" key="3">
    <source>
        <dbReference type="ARBA" id="ARBA00023180"/>
    </source>
</evidence>
<gene>
    <name evidence="5" type="ORF">GCM10023187_18340</name>
</gene>
<dbReference type="Proteomes" id="UP001500936">
    <property type="component" value="Unassembled WGS sequence"/>
</dbReference>
<dbReference type="Pfam" id="PF13517">
    <property type="entry name" value="FG-GAP_3"/>
    <property type="match status" value="4"/>
</dbReference>
<dbReference type="Gene3D" id="2.130.10.130">
    <property type="entry name" value="Integrin alpha, N-terminal"/>
    <property type="match status" value="4"/>
</dbReference>
<dbReference type="PANTHER" id="PTHR16026:SF0">
    <property type="entry name" value="CARTILAGE ACIDIC PROTEIN 1"/>
    <property type="match status" value="1"/>
</dbReference>
<evidence type="ECO:0000256" key="1">
    <source>
        <dbReference type="ARBA" id="ARBA00022729"/>
    </source>
</evidence>
<keyword evidence="6" id="KW-1185">Reference proteome</keyword>
<name>A0ABP8K9J2_9BACT</name>